<dbReference type="Proteomes" id="UP000050430">
    <property type="component" value="Unassembled WGS sequence"/>
</dbReference>
<dbReference type="OrthoDB" id="149309at2"/>
<keyword evidence="1" id="KW-0175">Coiled coil</keyword>
<feature type="coiled-coil region" evidence="1">
    <location>
        <begin position="3"/>
        <end position="51"/>
    </location>
</feature>
<evidence type="ECO:0000313" key="2">
    <source>
        <dbReference type="EMBL" id="KPL74754.1"/>
    </source>
</evidence>
<feature type="coiled-coil region" evidence="1">
    <location>
        <begin position="102"/>
        <end position="129"/>
    </location>
</feature>
<feature type="coiled-coil region" evidence="1">
    <location>
        <begin position="324"/>
        <end position="368"/>
    </location>
</feature>
<comment type="caution">
    <text evidence="2">The sequence shown here is derived from an EMBL/GenBank/DDBJ whole genome shotgun (WGS) entry which is preliminary data.</text>
</comment>
<gene>
    <name evidence="2" type="ORF">ADM99_01370</name>
</gene>
<dbReference type="RefSeq" id="WP_062423231.1">
    <property type="nucleotide sequence ID" value="NZ_BBYA01000014.1"/>
</dbReference>
<organism evidence="2 3">
    <name type="scientific">Leptolinea tardivitalis</name>
    <dbReference type="NCBI Taxonomy" id="229920"/>
    <lineage>
        <taxon>Bacteria</taxon>
        <taxon>Bacillati</taxon>
        <taxon>Chloroflexota</taxon>
        <taxon>Anaerolineae</taxon>
        <taxon>Anaerolineales</taxon>
        <taxon>Anaerolineaceae</taxon>
        <taxon>Leptolinea</taxon>
    </lineage>
</organism>
<name>A0A0N8GMA5_9CHLR</name>
<dbReference type="STRING" id="229920.ADM99_01370"/>
<dbReference type="EMBL" id="LGCK01000002">
    <property type="protein sequence ID" value="KPL74754.1"/>
    <property type="molecule type" value="Genomic_DNA"/>
</dbReference>
<sequence>MDLEQLNKKIEWLDEERRKDKTTIAMLIDRLTSLEASIVSASQEVKTIQTETSRITSLTGKFEQIDSAISTLRIELTKNIELIDKARIDQNREIEKTRSKEIDTINKNLAELRKNLEAINEIRRNLQVRQEEEFRLNRLLGETDKKIADISHGDEEYKRTLRLLEEGRRQDSKRLSDLLGEVTAIRKRQDEQRGKVDMTTDSVRKLEMRVAELLTAETERRQIVNAFIEKQSLQQVERDRTWKEWQDRFSAFEKQTTTIDTQLQTLEAMQRAVKRSQDTFDDITQKFDRRINEITEMSRINEDRFRQEWSGFKNDDQKRWTNYSLSQEEQFRELMRQLEKYQERIVKLEDLSADINDMITQINEETQKRLQALVLMSHSWAEEFNQVSKTNG</sequence>
<evidence type="ECO:0000256" key="1">
    <source>
        <dbReference type="SAM" id="Coils"/>
    </source>
</evidence>
<proteinExistence type="predicted"/>
<accession>A0A0N8GMA5</accession>
<dbReference type="AlphaFoldDB" id="A0A0N8GMA5"/>
<keyword evidence="3" id="KW-1185">Reference proteome</keyword>
<evidence type="ECO:0000313" key="3">
    <source>
        <dbReference type="Proteomes" id="UP000050430"/>
    </source>
</evidence>
<reference evidence="2 3" key="1">
    <citation type="submission" date="2015-07" db="EMBL/GenBank/DDBJ databases">
        <title>Genome sequence of Leptolinea tardivitalis DSM 16556.</title>
        <authorList>
            <person name="Hemp J."/>
            <person name="Ward L.M."/>
            <person name="Pace L.A."/>
            <person name="Fischer W.W."/>
        </authorList>
    </citation>
    <scope>NUCLEOTIDE SEQUENCE [LARGE SCALE GENOMIC DNA]</scope>
    <source>
        <strain evidence="2 3">YMTK-2</strain>
    </source>
</reference>
<protein>
    <submittedName>
        <fullName evidence="2">Uncharacterized protein</fullName>
    </submittedName>
</protein>